<accession>A0AAE0H8W5</accession>
<dbReference type="AlphaFoldDB" id="A0AAE0H8W5"/>
<feature type="compositionally biased region" description="Basic and acidic residues" evidence="1">
    <location>
        <begin position="63"/>
        <end position="80"/>
    </location>
</feature>
<feature type="compositionally biased region" description="Gly residues" evidence="1">
    <location>
        <begin position="96"/>
        <end position="109"/>
    </location>
</feature>
<feature type="region of interest" description="Disordered" evidence="1">
    <location>
        <begin position="35"/>
        <end position="109"/>
    </location>
</feature>
<feature type="compositionally biased region" description="Low complexity" evidence="1">
    <location>
        <begin position="1"/>
        <end position="13"/>
    </location>
</feature>
<dbReference type="GeneID" id="87836531"/>
<feature type="compositionally biased region" description="Polar residues" evidence="1">
    <location>
        <begin position="39"/>
        <end position="50"/>
    </location>
</feature>
<dbReference type="EMBL" id="JAUEPN010000007">
    <property type="protein sequence ID" value="KAK3292132.1"/>
    <property type="molecule type" value="Genomic_DNA"/>
</dbReference>
<dbReference type="RefSeq" id="XP_062655646.1">
    <property type="nucleotide sequence ID" value="XM_062799583.1"/>
</dbReference>
<reference evidence="2" key="1">
    <citation type="journal article" date="2023" name="Mol. Phylogenet. Evol.">
        <title>Genome-scale phylogeny and comparative genomics of the fungal order Sordariales.</title>
        <authorList>
            <person name="Hensen N."/>
            <person name="Bonometti L."/>
            <person name="Westerberg I."/>
            <person name="Brannstrom I.O."/>
            <person name="Guillou S."/>
            <person name="Cros-Aarteil S."/>
            <person name="Calhoun S."/>
            <person name="Haridas S."/>
            <person name="Kuo A."/>
            <person name="Mondo S."/>
            <person name="Pangilinan J."/>
            <person name="Riley R."/>
            <person name="LaButti K."/>
            <person name="Andreopoulos B."/>
            <person name="Lipzen A."/>
            <person name="Chen C."/>
            <person name="Yan M."/>
            <person name="Daum C."/>
            <person name="Ng V."/>
            <person name="Clum A."/>
            <person name="Steindorff A."/>
            <person name="Ohm R.A."/>
            <person name="Martin F."/>
            <person name="Silar P."/>
            <person name="Natvig D.O."/>
            <person name="Lalanne C."/>
            <person name="Gautier V."/>
            <person name="Ament-Velasquez S.L."/>
            <person name="Kruys A."/>
            <person name="Hutchinson M.I."/>
            <person name="Powell A.J."/>
            <person name="Barry K."/>
            <person name="Miller A.N."/>
            <person name="Grigoriev I.V."/>
            <person name="Debuchy R."/>
            <person name="Gladieux P."/>
            <person name="Hiltunen Thoren M."/>
            <person name="Johannesson H."/>
        </authorList>
    </citation>
    <scope>NUCLEOTIDE SEQUENCE</scope>
    <source>
        <strain evidence="2">CBS 168.71</strain>
    </source>
</reference>
<evidence type="ECO:0000313" key="2">
    <source>
        <dbReference type="EMBL" id="KAK3292132.1"/>
    </source>
</evidence>
<reference evidence="2" key="2">
    <citation type="submission" date="2023-06" db="EMBL/GenBank/DDBJ databases">
        <authorList>
            <consortium name="Lawrence Berkeley National Laboratory"/>
            <person name="Haridas S."/>
            <person name="Hensen N."/>
            <person name="Bonometti L."/>
            <person name="Westerberg I."/>
            <person name="Brannstrom I.O."/>
            <person name="Guillou S."/>
            <person name="Cros-Aarteil S."/>
            <person name="Calhoun S."/>
            <person name="Kuo A."/>
            <person name="Mondo S."/>
            <person name="Pangilinan J."/>
            <person name="Riley R."/>
            <person name="Labutti K."/>
            <person name="Andreopoulos B."/>
            <person name="Lipzen A."/>
            <person name="Chen C."/>
            <person name="Yanf M."/>
            <person name="Daum C."/>
            <person name="Ng V."/>
            <person name="Clum A."/>
            <person name="Steindorff A."/>
            <person name="Ohm R."/>
            <person name="Martin F."/>
            <person name="Silar P."/>
            <person name="Natvig D."/>
            <person name="Lalanne C."/>
            <person name="Gautier V."/>
            <person name="Ament-Velasquez S.L."/>
            <person name="Kruys A."/>
            <person name="Hutchinson M.I."/>
            <person name="Powell A.J."/>
            <person name="Barry K."/>
            <person name="Miller A.N."/>
            <person name="Grigoriev I.V."/>
            <person name="Debuchy R."/>
            <person name="Gladieux P."/>
            <person name="Thoren M.H."/>
            <person name="Johannesson H."/>
        </authorList>
    </citation>
    <scope>NUCLEOTIDE SEQUENCE</scope>
    <source>
        <strain evidence="2">CBS 168.71</strain>
    </source>
</reference>
<comment type="caution">
    <text evidence="2">The sequence shown here is derived from an EMBL/GenBank/DDBJ whole genome shotgun (WGS) entry which is preliminary data.</text>
</comment>
<keyword evidence="3" id="KW-1185">Reference proteome</keyword>
<evidence type="ECO:0000313" key="3">
    <source>
        <dbReference type="Proteomes" id="UP001278766"/>
    </source>
</evidence>
<name>A0AAE0H8W5_9PEZI</name>
<sequence length="109" mass="11088">MSSPSNNPQNPSRPEQPGLWTAHAEYIKGAAESAVGAMTGSQAWSASGTTDKAHARAALQAAAERRDPAKSGYGRAEELAGKLTGCEGMKHEGAASKGGSGGGPKPRRD</sequence>
<protein>
    <submittedName>
        <fullName evidence="2">Uncharacterized protein</fullName>
    </submittedName>
</protein>
<organism evidence="2 3">
    <name type="scientific">Chaetomium fimeti</name>
    <dbReference type="NCBI Taxonomy" id="1854472"/>
    <lineage>
        <taxon>Eukaryota</taxon>
        <taxon>Fungi</taxon>
        <taxon>Dikarya</taxon>
        <taxon>Ascomycota</taxon>
        <taxon>Pezizomycotina</taxon>
        <taxon>Sordariomycetes</taxon>
        <taxon>Sordariomycetidae</taxon>
        <taxon>Sordariales</taxon>
        <taxon>Chaetomiaceae</taxon>
        <taxon>Chaetomium</taxon>
    </lineage>
</organism>
<feature type="region of interest" description="Disordered" evidence="1">
    <location>
        <begin position="1"/>
        <end position="21"/>
    </location>
</feature>
<dbReference type="Proteomes" id="UP001278766">
    <property type="component" value="Unassembled WGS sequence"/>
</dbReference>
<proteinExistence type="predicted"/>
<evidence type="ECO:0000256" key="1">
    <source>
        <dbReference type="SAM" id="MobiDB-lite"/>
    </source>
</evidence>
<gene>
    <name evidence="2" type="ORF">B0H64DRAFT_222193</name>
</gene>